<evidence type="ECO:0000313" key="1">
    <source>
        <dbReference type="EMBL" id="ASF45341.1"/>
    </source>
</evidence>
<evidence type="ECO:0000313" key="2">
    <source>
        <dbReference type="Proteomes" id="UP000197019"/>
    </source>
</evidence>
<gene>
    <name evidence="1" type="ORF">CEK71_04255</name>
</gene>
<name>A0A1Z4BVL7_9GAMM</name>
<reference evidence="1 2" key="1">
    <citation type="submission" date="2017-06" db="EMBL/GenBank/DDBJ databases">
        <title>Genome Sequencing of the methanotroph Methylovulum psychrotolerants str. HV10-M2 isolated from a high-altitude environment.</title>
        <authorList>
            <person name="Mateos-Rivera A."/>
        </authorList>
    </citation>
    <scope>NUCLEOTIDE SEQUENCE [LARGE SCALE GENOMIC DNA]</scope>
    <source>
        <strain evidence="1 2">HV10_M2</strain>
    </source>
</reference>
<protein>
    <submittedName>
        <fullName evidence="1">Uncharacterized protein</fullName>
    </submittedName>
</protein>
<proteinExistence type="predicted"/>
<keyword evidence="2" id="KW-1185">Reference proteome</keyword>
<dbReference type="Proteomes" id="UP000197019">
    <property type="component" value="Chromosome"/>
</dbReference>
<dbReference type="KEGG" id="mpsy:CEK71_04255"/>
<sequence length="145" mass="16339">MNKVSKCPTVYDYDAWSSPGNQLPDEYGEELAEDLHKLGIPKDVFLGLSNVADKIDTENLRSSIADGEITLEDFRLFCQRQGLNPDPLDIHSANKCLEYAFGRPLAWVHVPEDSYPELLIKIIGLLEPRNIKVVHPLTYETVVIS</sequence>
<dbReference type="EMBL" id="CP022129">
    <property type="protein sequence ID" value="ASF45341.1"/>
    <property type="molecule type" value="Genomic_DNA"/>
</dbReference>
<organism evidence="1 2">
    <name type="scientific">Methylovulum psychrotolerans</name>
    <dbReference type="NCBI Taxonomy" id="1704499"/>
    <lineage>
        <taxon>Bacteria</taxon>
        <taxon>Pseudomonadati</taxon>
        <taxon>Pseudomonadota</taxon>
        <taxon>Gammaproteobacteria</taxon>
        <taxon>Methylococcales</taxon>
        <taxon>Methylococcaceae</taxon>
        <taxon>Methylovulum</taxon>
    </lineage>
</organism>
<dbReference type="RefSeq" id="WP_088618223.1">
    <property type="nucleotide sequence ID" value="NZ_CP022129.1"/>
</dbReference>
<accession>A0A1Z4BVL7</accession>
<dbReference type="AlphaFoldDB" id="A0A1Z4BVL7"/>